<dbReference type="AlphaFoldDB" id="A0A1H2LKY7"/>
<feature type="domain" description="Penicillin-binding protein dimerisation" evidence="6">
    <location>
        <begin position="86"/>
        <end position="250"/>
    </location>
</feature>
<dbReference type="Proteomes" id="UP000214355">
    <property type="component" value="Chromosome I"/>
</dbReference>
<dbReference type="GO" id="GO:0071555">
    <property type="term" value="P:cell wall organization"/>
    <property type="evidence" value="ECO:0007669"/>
    <property type="project" value="TreeGrafter"/>
</dbReference>
<dbReference type="InterPro" id="IPR001460">
    <property type="entry name" value="PCN-bd_Tpept"/>
</dbReference>
<dbReference type="GO" id="GO:0008658">
    <property type="term" value="F:penicillin binding"/>
    <property type="evidence" value="ECO:0007669"/>
    <property type="project" value="InterPro"/>
</dbReference>
<dbReference type="InterPro" id="IPR050515">
    <property type="entry name" value="Beta-lactam/transpept"/>
</dbReference>
<dbReference type="Gene3D" id="3.30.450.330">
    <property type="match status" value="1"/>
</dbReference>
<evidence type="ECO:0000313" key="7">
    <source>
        <dbReference type="EMBL" id="SDU81713.1"/>
    </source>
</evidence>
<dbReference type="GeneID" id="65345311"/>
<organism evidence="7 8">
    <name type="scientific">Arcanobacterium phocae</name>
    <dbReference type="NCBI Taxonomy" id="131112"/>
    <lineage>
        <taxon>Bacteria</taxon>
        <taxon>Bacillati</taxon>
        <taxon>Actinomycetota</taxon>
        <taxon>Actinomycetes</taxon>
        <taxon>Actinomycetales</taxon>
        <taxon>Actinomycetaceae</taxon>
        <taxon>Arcanobacterium</taxon>
    </lineage>
</organism>
<dbReference type="STRING" id="131112.SAMN04489737_1585"/>
<keyword evidence="4" id="KW-0812">Transmembrane</keyword>
<dbReference type="EMBL" id="LT629804">
    <property type="protein sequence ID" value="SDU81713.1"/>
    <property type="molecule type" value="Genomic_DNA"/>
</dbReference>
<dbReference type="PANTHER" id="PTHR30627">
    <property type="entry name" value="PEPTIDOGLYCAN D,D-TRANSPEPTIDASE"/>
    <property type="match status" value="1"/>
</dbReference>
<feature type="domain" description="Penicillin-binding protein transpeptidase" evidence="5">
    <location>
        <begin position="295"/>
        <end position="600"/>
    </location>
</feature>
<dbReference type="Pfam" id="PF03717">
    <property type="entry name" value="PBP_dimer"/>
    <property type="match status" value="1"/>
</dbReference>
<feature type="transmembrane region" description="Helical" evidence="4">
    <location>
        <begin position="45"/>
        <end position="63"/>
    </location>
</feature>
<gene>
    <name evidence="7" type="ORF">SAMN04489737_1585</name>
</gene>
<evidence type="ECO:0000256" key="1">
    <source>
        <dbReference type="ARBA" id="ARBA00004370"/>
    </source>
</evidence>
<dbReference type="InterPro" id="IPR012338">
    <property type="entry name" value="Beta-lactam/transpept-like"/>
</dbReference>
<proteinExistence type="inferred from homology"/>
<dbReference type="SUPFAM" id="SSF56519">
    <property type="entry name" value="Penicillin binding protein dimerisation domain"/>
    <property type="match status" value="1"/>
</dbReference>
<accession>A0A1H2LKY7</accession>
<evidence type="ECO:0000259" key="5">
    <source>
        <dbReference type="Pfam" id="PF00905"/>
    </source>
</evidence>
<keyword evidence="8" id="KW-1185">Reference proteome</keyword>
<protein>
    <submittedName>
        <fullName evidence="7">Cell division protein FtsI (Penicillin-binding protein 3)</fullName>
    </submittedName>
</protein>
<dbReference type="RefSeq" id="WP_091281934.1">
    <property type="nucleotide sequence ID" value="NZ_JABAPK010000001.1"/>
</dbReference>
<name>A0A1H2LKY7_9ACTO</name>
<evidence type="ECO:0000259" key="6">
    <source>
        <dbReference type="Pfam" id="PF03717"/>
    </source>
</evidence>
<dbReference type="Gene3D" id="3.40.710.10">
    <property type="entry name" value="DD-peptidase/beta-lactamase superfamily"/>
    <property type="match status" value="1"/>
</dbReference>
<evidence type="ECO:0000313" key="8">
    <source>
        <dbReference type="Proteomes" id="UP000214355"/>
    </source>
</evidence>
<dbReference type="GO" id="GO:0051301">
    <property type="term" value="P:cell division"/>
    <property type="evidence" value="ECO:0007669"/>
    <property type="project" value="UniProtKB-KW"/>
</dbReference>
<dbReference type="SUPFAM" id="SSF56601">
    <property type="entry name" value="beta-lactamase/transpeptidase-like"/>
    <property type="match status" value="1"/>
</dbReference>
<keyword evidence="4" id="KW-1133">Transmembrane helix</keyword>
<keyword evidence="7" id="KW-0132">Cell division</keyword>
<dbReference type="Pfam" id="PF00905">
    <property type="entry name" value="Transpeptidase"/>
    <property type="match status" value="1"/>
</dbReference>
<dbReference type="InterPro" id="IPR005311">
    <property type="entry name" value="PBP_dimer"/>
</dbReference>
<dbReference type="Gene3D" id="3.90.1310.10">
    <property type="entry name" value="Penicillin-binding protein 2a (Domain 2)"/>
    <property type="match status" value="1"/>
</dbReference>
<evidence type="ECO:0000256" key="2">
    <source>
        <dbReference type="ARBA" id="ARBA00007171"/>
    </source>
</evidence>
<reference evidence="8" key="1">
    <citation type="submission" date="2016-10" db="EMBL/GenBank/DDBJ databases">
        <authorList>
            <person name="Varghese N."/>
            <person name="Submissions S."/>
        </authorList>
    </citation>
    <scope>NUCLEOTIDE SEQUENCE [LARGE SCALE GENOMIC DNA]</scope>
    <source>
        <strain evidence="8">DSM 10002</strain>
    </source>
</reference>
<evidence type="ECO:0000256" key="3">
    <source>
        <dbReference type="ARBA" id="ARBA00023136"/>
    </source>
</evidence>
<keyword evidence="3 4" id="KW-0472">Membrane</keyword>
<evidence type="ECO:0000256" key="4">
    <source>
        <dbReference type="SAM" id="Phobius"/>
    </source>
</evidence>
<comment type="similarity">
    <text evidence="2">Belongs to the transpeptidase family.</text>
</comment>
<dbReference type="InterPro" id="IPR036138">
    <property type="entry name" value="PBP_dimer_sf"/>
</dbReference>
<dbReference type="GO" id="GO:0005886">
    <property type="term" value="C:plasma membrane"/>
    <property type="evidence" value="ECO:0007669"/>
    <property type="project" value="TreeGrafter"/>
</dbReference>
<dbReference type="OrthoDB" id="9789078at2"/>
<comment type="subcellular location">
    <subcellularLocation>
        <location evidence="1">Membrane</location>
    </subcellularLocation>
</comment>
<keyword evidence="7" id="KW-0131">Cell cycle</keyword>
<dbReference type="PANTHER" id="PTHR30627:SF1">
    <property type="entry name" value="PEPTIDOGLYCAN D,D-TRANSPEPTIDASE FTSI"/>
    <property type="match status" value="1"/>
</dbReference>
<sequence length="628" mass="66989">MADRREFESFSVLHWLADVLKDGMGRGVGGGIAARKLTNKKLSKTIFIVVIVAAVLAVRLFYLQVISGPQLSKTARELRSQAISLEAKRGDIVDVHGAILATSIERYNVRVNQVEIANYREYDDEDNLIGAGAAAAAKKVAPLLEIDEAELAGLFLGGAEKNQWELVKRDVSPDKWRAISKLDIHGIYPERYMQRSYPNGNVAGNILGYTGVTAEDNTLAGRAGIESTYDKLLAGKNGELSVEVGPAGTVFPQGARKEVPAVDGGTVKLTIDRDLQLATQEALDSAVQKNHAEWGSAVVIEIGTGRILALGDSSAPDPSNLEKVNPEDWNSRAVQAIVEPGSTGKVITLSAALDKGVITPTDTFLVPDHLQMPNGQVISDNDHHATDTMTVAGIIGKSYNTGLVQMGDRVDDSYRYSMLRKFGIGQKTGVELPGEATGILNPYESWDNRTHYTTMIGQAWAASTLQLGQMISIIGNDGVKIPLHIVDGIYDKKGNFEPTVIGASEQVVSADTAKTANTILQGVTRPDSTGRLASVPGYNVAGKTGTAEVPDENGNLTKRVGTFVGLIPAEKPQLAVAVVIYNAAGAGYGATTAAPVFGDIGKFAMRSMGVAPSQEPLVTYPWRQSEIP</sequence>